<keyword evidence="2" id="KW-0472">Membrane</keyword>
<evidence type="ECO:0000256" key="2">
    <source>
        <dbReference type="SAM" id="Phobius"/>
    </source>
</evidence>
<organism evidence="3 4">
    <name type="scientific">Roseovarius halotolerans</name>
    <dbReference type="NCBI Taxonomy" id="505353"/>
    <lineage>
        <taxon>Bacteria</taxon>
        <taxon>Pseudomonadati</taxon>
        <taxon>Pseudomonadota</taxon>
        <taxon>Alphaproteobacteria</taxon>
        <taxon>Rhodobacterales</taxon>
        <taxon>Roseobacteraceae</taxon>
        <taxon>Roseovarius</taxon>
    </lineage>
</organism>
<keyword evidence="2" id="KW-0812">Transmembrane</keyword>
<evidence type="ECO:0000256" key="1">
    <source>
        <dbReference type="SAM" id="MobiDB-lite"/>
    </source>
</evidence>
<sequence length="77" mass="8180">MTDSEDQPSHHSMAEGRSPHLNPSETTAPGSRIGRLRARLPGLEVVLLVIAILMIAVALPLEAGTFPFSESSSAKDD</sequence>
<reference evidence="3 4" key="1">
    <citation type="submission" date="2017-03" db="EMBL/GenBank/DDBJ databases">
        <authorList>
            <person name="Afonso C.L."/>
            <person name="Miller P.J."/>
            <person name="Scott M.A."/>
            <person name="Spackman E."/>
            <person name="Goraichik I."/>
            <person name="Dimitrov K.M."/>
            <person name="Suarez D.L."/>
            <person name="Swayne D.E."/>
        </authorList>
    </citation>
    <scope>NUCLEOTIDE SEQUENCE [LARGE SCALE GENOMIC DNA]</scope>
    <source>
        <strain evidence="3 4">CECT 8110</strain>
    </source>
</reference>
<name>A0A1X6YX42_9RHOB</name>
<feature type="compositionally biased region" description="Basic and acidic residues" evidence="1">
    <location>
        <begin position="7"/>
        <end position="18"/>
    </location>
</feature>
<evidence type="ECO:0000313" key="4">
    <source>
        <dbReference type="Proteomes" id="UP000193207"/>
    </source>
</evidence>
<feature type="region of interest" description="Disordered" evidence="1">
    <location>
        <begin position="1"/>
        <end position="32"/>
    </location>
</feature>
<gene>
    <name evidence="3" type="ORF">ROH8110_01605</name>
</gene>
<evidence type="ECO:0000313" key="3">
    <source>
        <dbReference type="EMBL" id="SLN33322.1"/>
    </source>
</evidence>
<dbReference type="AlphaFoldDB" id="A0A1X6YX42"/>
<protein>
    <submittedName>
        <fullName evidence="3">Uncharacterized protein</fullName>
    </submittedName>
</protein>
<accession>A0A1X6YX42</accession>
<feature type="transmembrane region" description="Helical" evidence="2">
    <location>
        <begin position="42"/>
        <end position="61"/>
    </location>
</feature>
<dbReference type="Proteomes" id="UP000193207">
    <property type="component" value="Unassembled WGS sequence"/>
</dbReference>
<keyword evidence="4" id="KW-1185">Reference proteome</keyword>
<keyword evidence="2" id="KW-1133">Transmembrane helix</keyword>
<dbReference type="EMBL" id="FWFU01000002">
    <property type="protein sequence ID" value="SLN33322.1"/>
    <property type="molecule type" value="Genomic_DNA"/>
</dbReference>
<proteinExistence type="predicted"/>
<dbReference type="RefSeq" id="WP_085817239.1">
    <property type="nucleotide sequence ID" value="NZ_FWFU01000002.1"/>
</dbReference>